<dbReference type="EMBL" id="JAEUAX010000005">
    <property type="protein sequence ID" value="MBW9110150.1"/>
    <property type="molecule type" value="Genomic_DNA"/>
</dbReference>
<sequence>MSAESDEPYIFDDGPLSHFAEAGWLGMLQLVVGERHAWLPETVRREVGLAVDTYPHLRAVLEATWLTHRSILTDIEQTAFGHYTSRLLGPNGENLGECGVLALAEANNAVAVIDDGFARTVAAERGVAVKTTVALLCDLVNGGHISLDVASTVADNLLATEYRLPFLPGGFKAFVLMEDLIMPPYDEY</sequence>
<name>A0ABS7HZW8_9MICO</name>
<evidence type="ECO:0000313" key="2">
    <source>
        <dbReference type="Proteomes" id="UP000777440"/>
    </source>
</evidence>
<dbReference type="PANTHER" id="PTHR39550:SF1">
    <property type="entry name" value="SLL0658 PROTEIN"/>
    <property type="match status" value="1"/>
</dbReference>
<dbReference type="PANTHER" id="PTHR39550">
    <property type="entry name" value="SLL0658 PROTEIN"/>
    <property type="match status" value="1"/>
</dbReference>
<reference evidence="1 2" key="1">
    <citation type="journal article" date="2021" name="MBio">
        <title>Poor Competitiveness of Bradyrhizobium in Pigeon Pea Root Colonization in Indian Soils.</title>
        <authorList>
            <person name="Chalasani D."/>
            <person name="Basu A."/>
            <person name="Pullabhotla S.V.S.R.N."/>
            <person name="Jorrin B."/>
            <person name="Neal A.L."/>
            <person name="Poole P.S."/>
            <person name="Podile A.R."/>
            <person name="Tkacz A."/>
        </authorList>
    </citation>
    <scope>NUCLEOTIDE SEQUENCE [LARGE SCALE GENOMIC DNA]</scope>
    <source>
        <strain evidence="1 2">HU12</strain>
    </source>
</reference>
<keyword evidence="2" id="KW-1185">Reference proteome</keyword>
<dbReference type="Proteomes" id="UP000777440">
    <property type="component" value="Unassembled WGS sequence"/>
</dbReference>
<protein>
    <submittedName>
        <fullName evidence="1">Nucleotide-binding protein</fullName>
    </submittedName>
</protein>
<accession>A0ABS7HZW8</accession>
<dbReference type="InterPro" id="IPR021799">
    <property type="entry name" value="PIN-like_prokaryotic"/>
</dbReference>
<dbReference type="RefSeq" id="WP_220339545.1">
    <property type="nucleotide sequence ID" value="NZ_JAEUAX010000005.1"/>
</dbReference>
<evidence type="ECO:0000313" key="1">
    <source>
        <dbReference type="EMBL" id="MBW9110150.1"/>
    </source>
</evidence>
<dbReference type="Pfam" id="PF11848">
    <property type="entry name" value="DUF3368"/>
    <property type="match status" value="1"/>
</dbReference>
<organism evidence="1 2">
    <name type="scientific">Microbacterium ureisolvens</name>
    <dbReference type="NCBI Taxonomy" id="2781186"/>
    <lineage>
        <taxon>Bacteria</taxon>
        <taxon>Bacillati</taxon>
        <taxon>Actinomycetota</taxon>
        <taxon>Actinomycetes</taxon>
        <taxon>Micrococcales</taxon>
        <taxon>Microbacteriaceae</taxon>
        <taxon>Microbacterium</taxon>
    </lineage>
</organism>
<gene>
    <name evidence="1" type="ORF">JNB61_10235</name>
</gene>
<proteinExistence type="predicted"/>
<comment type="caution">
    <text evidence="1">The sequence shown here is derived from an EMBL/GenBank/DDBJ whole genome shotgun (WGS) entry which is preliminary data.</text>
</comment>